<name>T0HP74_9SPHN</name>
<evidence type="ECO:0000256" key="1">
    <source>
        <dbReference type="SAM" id="Phobius"/>
    </source>
</evidence>
<evidence type="ECO:0000313" key="4">
    <source>
        <dbReference type="EMBL" id="EQB14807.1"/>
    </source>
</evidence>
<comment type="caution">
    <text evidence="4">The sequence shown here is derived from an EMBL/GenBank/DDBJ whole genome shotgun (WGS) entry which is preliminary data.</text>
</comment>
<feature type="domain" description="FecR protein" evidence="2">
    <location>
        <begin position="119"/>
        <end position="211"/>
    </location>
</feature>
<dbReference type="PANTHER" id="PTHR30273">
    <property type="entry name" value="PERIPLASMIC SIGNAL SENSOR AND SIGMA FACTOR ACTIVATOR FECR-RELATED"/>
    <property type="match status" value="1"/>
</dbReference>
<dbReference type="InterPro" id="IPR012373">
    <property type="entry name" value="Ferrdict_sens_TM"/>
</dbReference>
<keyword evidence="5" id="KW-1185">Reference proteome</keyword>
<dbReference type="RefSeq" id="WP_021234383.1">
    <property type="nucleotide sequence ID" value="NZ_ATHL01000079.1"/>
</dbReference>
<sequence>MNARDERAAHWALRADSESLTAEEEAELEAWTSADPRHAGAFAHAMASNAYLDRAVALGVHRDIPETVAEANEEPVAQIEPTPKRGISRRLWLGGAASAIAASLVAAVGWDRLIGSETIMADKGDVRRAALRDGSAVTLNTGTEVAVDMKRLERRVSLLTGEANFDVASDPARPFIVDAGAVRIRVVGTSFIVHLSDLGEVSVTVREGRVEVHHGHTSALVLSAGDRVLVPSQGAVAIEKLSAGELDRLGLWQRGEMDLTGLTLADAARQYARYSDRQIVIADPDVARLKIAGVFSTSDPAGFAQAAGLAHDLRVRISDDTITLSRK</sequence>
<dbReference type="PANTHER" id="PTHR30273:SF2">
    <property type="entry name" value="PROTEIN FECR"/>
    <property type="match status" value="1"/>
</dbReference>
<evidence type="ECO:0000259" key="2">
    <source>
        <dbReference type="Pfam" id="PF04773"/>
    </source>
</evidence>
<dbReference type="AlphaFoldDB" id="T0HP74"/>
<feature type="transmembrane region" description="Helical" evidence="1">
    <location>
        <begin position="91"/>
        <end position="110"/>
    </location>
</feature>
<dbReference type="Gene3D" id="2.60.120.1440">
    <property type="match status" value="1"/>
</dbReference>
<evidence type="ECO:0008006" key="6">
    <source>
        <dbReference type="Google" id="ProtNLM"/>
    </source>
</evidence>
<dbReference type="PIRSF" id="PIRSF018266">
    <property type="entry name" value="FecR"/>
    <property type="match status" value="1"/>
</dbReference>
<organism evidence="4 5">
    <name type="scientific">Novosphingobium lindaniclasticum LE124</name>
    <dbReference type="NCBI Taxonomy" id="1096930"/>
    <lineage>
        <taxon>Bacteria</taxon>
        <taxon>Pseudomonadati</taxon>
        <taxon>Pseudomonadota</taxon>
        <taxon>Alphaproteobacteria</taxon>
        <taxon>Sphingomonadales</taxon>
        <taxon>Sphingomonadaceae</taxon>
        <taxon>Novosphingobium</taxon>
    </lineage>
</organism>
<dbReference type="PATRIC" id="fig|1096930.3.peg.2540"/>
<reference evidence="4 5" key="1">
    <citation type="journal article" date="2013" name="Genome Announc.">
        <title>Genome Sequence of Novosphingobium lindaniclasticum LE124T, Isolated from a Hexachlorocyclohexane Dumpsite.</title>
        <authorList>
            <person name="Saxena A."/>
            <person name="Nayyar N."/>
            <person name="Sangwan N."/>
            <person name="Kumari R."/>
            <person name="Khurana J.P."/>
            <person name="Lal R."/>
        </authorList>
    </citation>
    <scope>NUCLEOTIDE SEQUENCE [LARGE SCALE GENOMIC DNA]</scope>
    <source>
        <strain evidence="4 5">LE124</strain>
    </source>
</reference>
<feature type="domain" description="FecR N-terminal" evidence="3">
    <location>
        <begin position="6"/>
        <end position="45"/>
    </location>
</feature>
<dbReference type="Proteomes" id="UP000015527">
    <property type="component" value="Unassembled WGS sequence"/>
</dbReference>
<gene>
    <name evidence="4" type="ORF">L284_12705</name>
</gene>
<dbReference type="Pfam" id="PF16220">
    <property type="entry name" value="DUF4880"/>
    <property type="match status" value="1"/>
</dbReference>
<accession>T0HP74</accession>
<keyword evidence="1" id="KW-1133">Transmembrane helix</keyword>
<evidence type="ECO:0000313" key="5">
    <source>
        <dbReference type="Proteomes" id="UP000015527"/>
    </source>
</evidence>
<dbReference type="EMBL" id="ATHL01000079">
    <property type="protein sequence ID" value="EQB14807.1"/>
    <property type="molecule type" value="Genomic_DNA"/>
</dbReference>
<dbReference type="Pfam" id="PF04773">
    <property type="entry name" value="FecR"/>
    <property type="match status" value="1"/>
</dbReference>
<dbReference type="GO" id="GO:0016989">
    <property type="term" value="F:sigma factor antagonist activity"/>
    <property type="evidence" value="ECO:0007669"/>
    <property type="project" value="TreeGrafter"/>
</dbReference>
<proteinExistence type="predicted"/>
<dbReference type="InterPro" id="IPR032623">
    <property type="entry name" value="FecR_N"/>
</dbReference>
<keyword evidence="1" id="KW-0812">Transmembrane</keyword>
<dbReference type="InterPro" id="IPR006860">
    <property type="entry name" value="FecR"/>
</dbReference>
<dbReference type="eggNOG" id="COG3712">
    <property type="taxonomic scope" value="Bacteria"/>
</dbReference>
<protein>
    <recommendedName>
        <fullName evidence="6">FecR protein domain-containing protein</fullName>
    </recommendedName>
</protein>
<evidence type="ECO:0000259" key="3">
    <source>
        <dbReference type="Pfam" id="PF16220"/>
    </source>
</evidence>
<keyword evidence="1" id="KW-0472">Membrane</keyword>
<dbReference type="OrthoDB" id="9798846at2"/>